<dbReference type="Proteomes" id="UP000292702">
    <property type="component" value="Unassembled WGS sequence"/>
</dbReference>
<gene>
    <name evidence="1" type="ORF">EIP91_008945</name>
</gene>
<keyword evidence="2" id="KW-1185">Reference proteome</keyword>
<evidence type="ECO:0000313" key="1">
    <source>
        <dbReference type="EMBL" id="TCD69047.1"/>
    </source>
</evidence>
<dbReference type="AlphaFoldDB" id="A0A4V2MX72"/>
<protein>
    <submittedName>
        <fullName evidence="1">Uncharacterized protein</fullName>
    </submittedName>
</protein>
<dbReference type="EMBL" id="RWJN01000050">
    <property type="protein sequence ID" value="TCD69047.1"/>
    <property type="molecule type" value="Genomic_DNA"/>
</dbReference>
<comment type="caution">
    <text evidence="1">The sequence shown here is derived from an EMBL/GenBank/DDBJ whole genome shotgun (WGS) entry which is preliminary data.</text>
</comment>
<sequence length="331" mass="37797">MSNAPTMDSNTFMLNFHKLPDRSRSHHAEDLANYPHCSFVADGQELCIPHALDVLDILYCSSRTTVYSAVAVCHPDGHGTVTELVLKLTSEQKALVEAGNYDAHVALQGKVIPRLYGVLFGETDSENGEGEDLGCLVLERFGSCLKQPFHELPSIDNRNVLVKDGEYRIANFGHIMVHEWDCDWSYKFVDHIGEDEYRPEHDGWGCEIIRRKAAAMGFWTDYKLRLLPFFYVAKSDELPTQEEINRMNTEIGIGVRIVYHTEDLNDLAIRYYKHVKILLASGRSLEELVPLRSEIAYKIHEQWHAEKEIPFFTSYPWENSDMEPSLEAGSD</sequence>
<name>A0A4V2MX72_9APHY</name>
<proteinExistence type="predicted"/>
<accession>A0A4V2MX72</accession>
<evidence type="ECO:0000313" key="2">
    <source>
        <dbReference type="Proteomes" id="UP000292702"/>
    </source>
</evidence>
<organism evidence="1 2">
    <name type="scientific">Steccherinum ochraceum</name>
    <dbReference type="NCBI Taxonomy" id="92696"/>
    <lineage>
        <taxon>Eukaryota</taxon>
        <taxon>Fungi</taxon>
        <taxon>Dikarya</taxon>
        <taxon>Basidiomycota</taxon>
        <taxon>Agaricomycotina</taxon>
        <taxon>Agaricomycetes</taxon>
        <taxon>Polyporales</taxon>
        <taxon>Steccherinaceae</taxon>
        <taxon>Steccherinum</taxon>
    </lineage>
</organism>
<dbReference type="OrthoDB" id="2740102at2759"/>
<reference evidence="1 2" key="1">
    <citation type="submission" date="2018-11" db="EMBL/GenBank/DDBJ databases">
        <title>Genome assembly of Steccherinum ochraceum LE-BIN_3174, the white-rot fungus of the Steccherinaceae family (The Residual Polyporoid clade, Polyporales, Basidiomycota).</title>
        <authorList>
            <person name="Fedorova T.V."/>
            <person name="Glazunova O.A."/>
            <person name="Landesman E.O."/>
            <person name="Moiseenko K.V."/>
            <person name="Psurtseva N.V."/>
            <person name="Savinova O.S."/>
            <person name="Shakhova N.V."/>
            <person name="Tyazhelova T.V."/>
            <person name="Vasina D.V."/>
        </authorList>
    </citation>
    <scope>NUCLEOTIDE SEQUENCE [LARGE SCALE GENOMIC DNA]</scope>
    <source>
        <strain evidence="1 2">LE-BIN_3174</strain>
    </source>
</reference>